<feature type="modified residue" description="4-aspartylphosphate" evidence="1">
    <location>
        <position position="48"/>
    </location>
</feature>
<dbReference type="InterPro" id="IPR019734">
    <property type="entry name" value="TPR_rpt"/>
</dbReference>
<proteinExistence type="predicted"/>
<dbReference type="AlphaFoldDB" id="A0A839UKN2"/>
<dbReference type="EMBL" id="JACHXZ010000002">
    <property type="protein sequence ID" value="MBB3168684.1"/>
    <property type="molecule type" value="Genomic_DNA"/>
</dbReference>
<feature type="domain" description="Response regulatory" evidence="2">
    <location>
        <begin position="1"/>
        <end position="117"/>
    </location>
</feature>
<dbReference type="Proteomes" id="UP000559987">
    <property type="component" value="Unassembled WGS sequence"/>
</dbReference>
<keyword evidence="4" id="KW-1185">Reference proteome</keyword>
<protein>
    <submittedName>
        <fullName evidence="3">CheY-like chemotaxis protein</fullName>
    </submittedName>
</protein>
<dbReference type="GO" id="GO:0000160">
    <property type="term" value="P:phosphorelay signal transduction system"/>
    <property type="evidence" value="ECO:0007669"/>
    <property type="project" value="InterPro"/>
</dbReference>
<name>A0A839UKN2_9GAMM</name>
<evidence type="ECO:0000313" key="4">
    <source>
        <dbReference type="Proteomes" id="UP000559987"/>
    </source>
</evidence>
<reference evidence="3 4" key="1">
    <citation type="submission" date="2020-08" db="EMBL/GenBank/DDBJ databases">
        <title>Genomic Encyclopedia of Type Strains, Phase III (KMG-III): the genomes of soil and plant-associated and newly described type strains.</title>
        <authorList>
            <person name="Whitman W."/>
        </authorList>
    </citation>
    <scope>NUCLEOTIDE SEQUENCE [LARGE SCALE GENOMIC DNA]</scope>
    <source>
        <strain evidence="3 4">CECT 8571</strain>
    </source>
</reference>
<evidence type="ECO:0000313" key="3">
    <source>
        <dbReference type="EMBL" id="MBB3168684.1"/>
    </source>
</evidence>
<dbReference type="SUPFAM" id="SSF48452">
    <property type="entry name" value="TPR-like"/>
    <property type="match status" value="1"/>
</dbReference>
<dbReference type="SMART" id="SM00448">
    <property type="entry name" value="REC"/>
    <property type="match status" value="1"/>
</dbReference>
<dbReference type="InterPro" id="IPR052048">
    <property type="entry name" value="ST_Response_Regulator"/>
</dbReference>
<sequence>MVDDFDSFRMTVSRMLQEFGCRQVDTAVSGQEALRLCEATEYDLILCDFNLGRGRNGLQVLEEMRHTQLLRRSTLFLLVSAESSREIVLAASDYEPDGYLTKPLNGKSLRQRLDRVLHQRQAMKSIFRAIEDNYLDTAIVLCLQKIDEGSRYGIFCQKLLGTLYVKTGQLDLAEQVYRQVLEVRDMDWAQVGMAQVKRAQGDIDTAIDWLNQIVDQHPLCMPAYDELADCHNELAHNDERQAILERAVDASPAALLRQATLAEVATANNDKVTAAKTYKRVVKLSENSVHDNVDCHLAFTRAAAAVFSEDDSVGRDLLRDAIAVIDKVEKKFGKDECRHRQLQLIECQLQIQQGNQKRANELFLEANKDMENLGLQDVETELDRVLAMQALGQRDKAQAKLKMLVEAFGHDEVALRKIDRLLEEPVSEESKQQVAQINKEGIRLYEQHAYLKAIECFQRARRLFPMHMGVQLNLVQALVGQMRTGDNSQEWMDTALSCLTSVEAMLTGGHPQFQRFRQLQQMVRQVDVERQQQRRA</sequence>
<gene>
    <name evidence="3" type="ORF">FHS30_001868</name>
</gene>
<organism evidence="3 4">
    <name type="scientific">Simiduia aestuariiviva</name>
    <dbReference type="NCBI Taxonomy" id="1510459"/>
    <lineage>
        <taxon>Bacteria</taxon>
        <taxon>Pseudomonadati</taxon>
        <taxon>Pseudomonadota</taxon>
        <taxon>Gammaproteobacteria</taxon>
        <taxon>Cellvibrionales</taxon>
        <taxon>Cellvibrionaceae</taxon>
        <taxon>Simiduia</taxon>
    </lineage>
</organism>
<dbReference type="RefSeq" id="WP_183910143.1">
    <property type="nucleotide sequence ID" value="NZ_JACHXZ010000002.1"/>
</dbReference>
<dbReference type="InterPro" id="IPR011006">
    <property type="entry name" value="CheY-like_superfamily"/>
</dbReference>
<dbReference type="Gene3D" id="1.25.40.10">
    <property type="entry name" value="Tetratricopeptide repeat domain"/>
    <property type="match status" value="2"/>
</dbReference>
<dbReference type="SUPFAM" id="SSF52172">
    <property type="entry name" value="CheY-like"/>
    <property type="match status" value="1"/>
</dbReference>
<accession>A0A839UKN2</accession>
<dbReference type="Pfam" id="PF14559">
    <property type="entry name" value="TPR_19"/>
    <property type="match status" value="1"/>
</dbReference>
<comment type="caution">
    <text evidence="3">The sequence shown here is derived from an EMBL/GenBank/DDBJ whole genome shotgun (WGS) entry which is preliminary data.</text>
</comment>
<dbReference type="InterPro" id="IPR001789">
    <property type="entry name" value="Sig_transdc_resp-reg_receiver"/>
</dbReference>
<dbReference type="SMART" id="SM00028">
    <property type="entry name" value="TPR"/>
    <property type="match status" value="4"/>
</dbReference>
<evidence type="ECO:0000259" key="2">
    <source>
        <dbReference type="PROSITE" id="PS50110"/>
    </source>
</evidence>
<keyword evidence="1" id="KW-0597">Phosphoprotein</keyword>
<dbReference type="Gene3D" id="3.40.50.2300">
    <property type="match status" value="1"/>
</dbReference>
<dbReference type="InterPro" id="IPR011990">
    <property type="entry name" value="TPR-like_helical_dom_sf"/>
</dbReference>
<dbReference type="PROSITE" id="PS50110">
    <property type="entry name" value="RESPONSE_REGULATORY"/>
    <property type="match status" value="1"/>
</dbReference>
<dbReference type="Pfam" id="PF00072">
    <property type="entry name" value="Response_reg"/>
    <property type="match status" value="1"/>
</dbReference>
<dbReference type="PANTHER" id="PTHR43228">
    <property type="entry name" value="TWO-COMPONENT RESPONSE REGULATOR"/>
    <property type="match status" value="1"/>
</dbReference>
<evidence type="ECO:0000256" key="1">
    <source>
        <dbReference type="PROSITE-ProRule" id="PRU00169"/>
    </source>
</evidence>
<dbReference type="CDD" id="cd17589">
    <property type="entry name" value="REC_TPR"/>
    <property type="match status" value="1"/>
</dbReference>
<dbReference type="PANTHER" id="PTHR43228:SF1">
    <property type="entry name" value="TWO-COMPONENT RESPONSE REGULATOR ARR22"/>
    <property type="match status" value="1"/>
</dbReference>